<dbReference type="EMBL" id="JAWPEI010000009">
    <property type="protein sequence ID" value="KAK4716531.1"/>
    <property type="molecule type" value="Genomic_DNA"/>
</dbReference>
<dbReference type="Proteomes" id="UP001311915">
    <property type="component" value="Unassembled WGS sequence"/>
</dbReference>
<feature type="region of interest" description="Disordered" evidence="1">
    <location>
        <begin position="164"/>
        <end position="197"/>
    </location>
</feature>
<name>A0AAV9KSU3_9SOLN</name>
<protein>
    <recommendedName>
        <fullName evidence="4">Retrotransposon Copia-like N-terminal domain-containing protein</fullName>
    </recommendedName>
</protein>
<dbReference type="PANTHER" id="PTHR33325">
    <property type="entry name" value="ZINC FINGER, CCHC-TYPE-RELATED"/>
    <property type="match status" value="1"/>
</dbReference>
<feature type="compositionally biased region" description="Basic and acidic residues" evidence="1">
    <location>
        <begin position="164"/>
        <end position="173"/>
    </location>
</feature>
<gene>
    <name evidence="2" type="ORF">R3W88_014869</name>
</gene>
<evidence type="ECO:0000313" key="2">
    <source>
        <dbReference type="EMBL" id="KAK4716531.1"/>
    </source>
</evidence>
<dbReference type="AlphaFoldDB" id="A0AAV9KSU3"/>
<keyword evidence="3" id="KW-1185">Reference proteome</keyword>
<evidence type="ECO:0000313" key="3">
    <source>
        <dbReference type="Proteomes" id="UP001311915"/>
    </source>
</evidence>
<feature type="compositionally biased region" description="Basic residues" evidence="1">
    <location>
        <begin position="184"/>
        <end position="197"/>
    </location>
</feature>
<accession>A0AAV9KSU3</accession>
<organism evidence="2 3">
    <name type="scientific">Solanum pinnatisectum</name>
    <name type="common">tansyleaf nightshade</name>
    <dbReference type="NCBI Taxonomy" id="50273"/>
    <lineage>
        <taxon>Eukaryota</taxon>
        <taxon>Viridiplantae</taxon>
        <taxon>Streptophyta</taxon>
        <taxon>Embryophyta</taxon>
        <taxon>Tracheophyta</taxon>
        <taxon>Spermatophyta</taxon>
        <taxon>Magnoliopsida</taxon>
        <taxon>eudicotyledons</taxon>
        <taxon>Gunneridae</taxon>
        <taxon>Pentapetalae</taxon>
        <taxon>asterids</taxon>
        <taxon>lamiids</taxon>
        <taxon>Solanales</taxon>
        <taxon>Solanaceae</taxon>
        <taxon>Solanoideae</taxon>
        <taxon>Solaneae</taxon>
        <taxon>Solanum</taxon>
    </lineage>
</organism>
<comment type="caution">
    <text evidence="2">The sequence shown here is derived from an EMBL/GenBank/DDBJ whole genome shotgun (WGS) entry which is preliminary data.</text>
</comment>
<sequence>MLKLSKLEFVALDISGKNYFSWVRDAEIHLTAKGLGDSIIEGKKASSRDKTKVIIFLCHHLNESLKVEYLAVKDPLELWIGLKGRITSQLKLCGETIKDEDMLEKTLTTFHASTMILQQQYREKGFHKYFELISCLLIAEQHNDLLMRNHEVHLPESAPLTEAHSVEAHDQSKIRQNNQSHNNVRGRGRGKRRYNNR</sequence>
<reference evidence="2 3" key="1">
    <citation type="submission" date="2023-10" db="EMBL/GenBank/DDBJ databases">
        <title>Genome-Wide Identification Analysis in wild type Solanum Pinnatisectum Reveals Some Genes Defensing Phytophthora Infestans.</title>
        <authorList>
            <person name="Sun C."/>
        </authorList>
    </citation>
    <scope>NUCLEOTIDE SEQUENCE [LARGE SCALE GENOMIC DNA]</scope>
    <source>
        <strain evidence="2">LQN</strain>
        <tissue evidence="2">Leaf</tissue>
    </source>
</reference>
<evidence type="ECO:0000256" key="1">
    <source>
        <dbReference type="SAM" id="MobiDB-lite"/>
    </source>
</evidence>
<dbReference type="PANTHER" id="PTHR33325:SF5">
    <property type="entry name" value="TRANSCRIPTION FACTOR INTERACTOR AND REGULATOR CCHC(ZN) FAMILY"/>
    <property type="match status" value="1"/>
</dbReference>
<evidence type="ECO:0008006" key="4">
    <source>
        <dbReference type="Google" id="ProtNLM"/>
    </source>
</evidence>
<proteinExistence type="predicted"/>